<dbReference type="PROSITE" id="PS51257">
    <property type="entry name" value="PROKAR_LIPOPROTEIN"/>
    <property type="match status" value="1"/>
</dbReference>
<evidence type="ECO:0000313" key="2">
    <source>
        <dbReference type="EMBL" id="MBA9076645.1"/>
    </source>
</evidence>
<feature type="signal peptide" evidence="1">
    <location>
        <begin position="1"/>
        <end position="19"/>
    </location>
</feature>
<dbReference type="EMBL" id="JACJIQ010000004">
    <property type="protein sequence ID" value="MBA9076645.1"/>
    <property type="molecule type" value="Genomic_DNA"/>
</dbReference>
<organism evidence="2 3">
    <name type="scientific">Rufibacter quisquiliarum</name>
    <dbReference type="NCBI Taxonomy" id="1549639"/>
    <lineage>
        <taxon>Bacteria</taxon>
        <taxon>Pseudomonadati</taxon>
        <taxon>Bacteroidota</taxon>
        <taxon>Cytophagia</taxon>
        <taxon>Cytophagales</taxon>
        <taxon>Hymenobacteraceae</taxon>
        <taxon>Rufibacter</taxon>
    </lineage>
</organism>
<dbReference type="AlphaFoldDB" id="A0A839GM47"/>
<accession>A0A839GM47</accession>
<proteinExistence type="predicted"/>
<protein>
    <submittedName>
        <fullName evidence="2">Uncharacterized protein</fullName>
    </submittedName>
</protein>
<sequence>MKKLNVLFSALFLSMTAITACQSPSESSAPSAVITRKMELKGIPSASGIERVGNQFYVIGDDSPYLFCLNAQYEIIQKTALLASSALQNGRIPKPVKPDLEAITSLALEGQPYLLVLGSGSTDKRNHAYLVPISSQGAGAPQAISLASLYKSLSTDTAVVGGASLNIEGVAADEEYLYLLHRFSPQGHNAVLIYTMASVSPFLQGRAAAPKPYKVQTWALPDLENIKTGFSGVASALGGKLLFTASAEETPNAVLDGEVYGSMVGWLNVYHTSAPQPSRPSLVSPITEANGTSYKGKIESISVLKNTSERSLTAVAVADSDDGLSELIELEFNW</sequence>
<dbReference type="RefSeq" id="WP_182512427.1">
    <property type="nucleotide sequence ID" value="NZ_JACJIQ010000004.1"/>
</dbReference>
<dbReference type="Proteomes" id="UP000563094">
    <property type="component" value="Unassembled WGS sequence"/>
</dbReference>
<keyword evidence="3" id="KW-1185">Reference proteome</keyword>
<gene>
    <name evidence="2" type="ORF">FHS90_001351</name>
</gene>
<evidence type="ECO:0000313" key="3">
    <source>
        <dbReference type="Proteomes" id="UP000563094"/>
    </source>
</evidence>
<evidence type="ECO:0000256" key="1">
    <source>
        <dbReference type="SAM" id="SignalP"/>
    </source>
</evidence>
<reference evidence="2 3" key="1">
    <citation type="submission" date="2020-08" db="EMBL/GenBank/DDBJ databases">
        <title>Genomic Encyclopedia of Type Strains, Phase IV (KMG-IV): sequencing the most valuable type-strain genomes for metagenomic binning, comparative biology and taxonomic classification.</title>
        <authorList>
            <person name="Goeker M."/>
        </authorList>
    </citation>
    <scope>NUCLEOTIDE SEQUENCE [LARGE SCALE GENOMIC DNA]</scope>
    <source>
        <strain evidence="2 3">DSM 29854</strain>
    </source>
</reference>
<name>A0A839GM47_9BACT</name>
<comment type="caution">
    <text evidence="2">The sequence shown here is derived from an EMBL/GenBank/DDBJ whole genome shotgun (WGS) entry which is preliminary data.</text>
</comment>
<dbReference type="InterPro" id="IPR053851">
    <property type="entry name" value="DUF6929"/>
</dbReference>
<dbReference type="Pfam" id="PF22000">
    <property type="entry name" value="DUF6929"/>
    <property type="match status" value="1"/>
</dbReference>
<feature type="chain" id="PRO_5032558858" evidence="1">
    <location>
        <begin position="20"/>
        <end position="334"/>
    </location>
</feature>
<keyword evidence="1" id="KW-0732">Signal</keyword>